<dbReference type="RefSeq" id="WP_071366489.1">
    <property type="nucleotide sequence ID" value="NZ_MLYP01000036.1"/>
</dbReference>
<keyword evidence="4" id="KW-1185">Reference proteome</keyword>
<feature type="region of interest" description="Disordered" evidence="2">
    <location>
        <begin position="84"/>
        <end position="103"/>
    </location>
</feature>
<reference evidence="3 4" key="1">
    <citation type="submission" date="2016-10" db="EMBL/GenBank/DDBJ databases">
        <title>Genome sequence of Streptomyces sp. MUSC 93.</title>
        <authorList>
            <person name="Lee L.-H."/>
            <person name="Ser H.-L."/>
            <person name="Law J.W.-F."/>
        </authorList>
    </citation>
    <scope>NUCLEOTIDE SEQUENCE [LARGE SCALE GENOMIC DNA]</scope>
    <source>
        <strain evidence="3 4">MUSC 93</strain>
    </source>
</reference>
<keyword evidence="1" id="KW-0175">Coiled coil</keyword>
<gene>
    <name evidence="3" type="ORF">BIV24_13005</name>
</gene>
<comment type="caution">
    <text evidence="3">The sequence shown here is derived from an EMBL/GenBank/DDBJ whole genome shotgun (WGS) entry which is preliminary data.</text>
</comment>
<evidence type="ECO:0000313" key="4">
    <source>
        <dbReference type="Proteomes" id="UP000179935"/>
    </source>
</evidence>
<evidence type="ECO:0000256" key="1">
    <source>
        <dbReference type="SAM" id="Coils"/>
    </source>
</evidence>
<dbReference type="OrthoDB" id="3538901at2"/>
<feature type="coiled-coil region" evidence="1">
    <location>
        <begin position="56"/>
        <end position="83"/>
    </location>
</feature>
<evidence type="ECO:0000256" key="2">
    <source>
        <dbReference type="SAM" id="MobiDB-lite"/>
    </source>
</evidence>
<name>A0A1S2PGJ2_9ACTN</name>
<evidence type="ECO:0000313" key="3">
    <source>
        <dbReference type="EMBL" id="OIJ92726.1"/>
    </source>
</evidence>
<dbReference type="EMBL" id="MLYP01000036">
    <property type="protein sequence ID" value="OIJ92726.1"/>
    <property type="molecule type" value="Genomic_DNA"/>
</dbReference>
<protein>
    <recommendedName>
        <fullName evidence="5">CopG family transcriptional regulator</fullName>
    </recommendedName>
</protein>
<dbReference type="Proteomes" id="UP000179935">
    <property type="component" value="Unassembled WGS sequence"/>
</dbReference>
<proteinExistence type="predicted"/>
<evidence type="ECO:0008006" key="5">
    <source>
        <dbReference type="Google" id="ProtNLM"/>
    </source>
</evidence>
<dbReference type="AlphaFoldDB" id="A0A1S2PGJ2"/>
<dbReference type="STRING" id="1428652.BIV24_13005"/>
<sequence>MATKKYTVTLPEELAEAIRAEVGPGGFSRYVTHAIERQREQDRLGEAIAWWEKEYGEVTEAELAEAEAEHREIERRHADLARAQRVAAGEPVESAPEQRGAAA</sequence>
<organism evidence="3 4">
    <name type="scientific">Streptomyces colonosanans</name>
    <dbReference type="NCBI Taxonomy" id="1428652"/>
    <lineage>
        <taxon>Bacteria</taxon>
        <taxon>Bacillati</taxon>
        <taxon>Actinomycetota</taxon>
        <taxon>Actinomycetes</taxon>
        <taxon>Kitasatosporales</taxon>
        <taxon>Streptomycetaceae</taxon>
        <taxon>Streptomyces</taxon>
    </lineage>
</organism>
<accession>A0A1S2PGJ2</accession>